<dbReference type="Proteomes" id="UP000059542">
    <property type="component" value="Chromosome"/>
</dbReference>
<name>A0A0U4BJP4_9BACT</name>
<reference evidence="1 2" key="1">
    <citation type="submission" date="2015-12" db="EMBL/GenBank/DDBJ databases">
        <authorList>
            <person name="Shamseldin A."/>
            <person name="Moawad H."/>
            <person name="Abd El-Rahim W.M."/>
            <person name="Sadowsky M.J."/>
        </authorList>
    </citation>
    <scope>NUCLEOTIDE SEQUENCE [LARGE SCALE GENOMIC DNA]</scope>
    <source>
        <strain evidence="1 2">DG5B</strain>
    </source>
</reference>
<dbReference type="InterPro" id="IPR011990">
    <property type="entry name" value="TPR-like_helical_dom_sf"/>
</dbReference>
<organism evidence="1 2">
    <name type="scientific">Hymenobacter sedentarius</name>
    <dbReference type="NCBI Taxonomy" id="1411621"/>
    <lineage>
        <taxon>Bacteria</taxon>
        <taxon>Pseudomonadati</taxon>
        <taxon>Bacteroidota</taxon>
        <taxon>Cytophagia</taxon>
        <taxon>Cytophagales</taxon>
        <taxon>Hymenobacteraceae</taxon>
        <taxon>Hymenobacter</taxon>
    </lineage>
</organism>
<dbReference type="Gene3D" id="1.25.40.10">
    <property type="entry name" value="Tetratricopeptide repeat domain"/>
    <property type="match status" value="1"/>
</dbReference>
<dbReference type="AlphaFoldDB" id="A0A0U4BJP4"/>
<dbReference type="STRING" id="1411621.AUC43_18020"/>
<accession>A0A0U4BJP4</accession>
<evidence type="ECO:0000313" key="1">
    <source>
        <dbReference type="EMBL" id="ALW86811.1"/>
    </source>
</evidence>
<gene>
    <name evidence="1" type="ORF">AUC43_18020</name>
</gene>
<protein>
    <submittedName>
        <fullName evidence="1">Uncharacterized protein</fullName>
    </submittedName>
</protein>
<proteinExistence type="predicted"/>
<evidence type="ECO:0000313" key="2">
    <source>
        <dbReference type="Proteomes" id="UP000059542"/>
    </source>
</evidence>
<dbReference type="SUPFAM" id="SSF48452">
    <property type="entry name" value="TPR-like"/>
    <property type="match status" value="1"/>
</dbReference>
<dbReference type="KEGG" id="hyg:AUC43_18020"/>
<keyword evidence="2" id="KW-1185">Reference proteome</keyword>
<dbReference type="EMBL" id="CP013909">
    <property type="protein sequence ID" value="ALW86811.1"/>
    <property type="molecule type" value="Genomic_DNA"/>
</dbReference>
<sequence>MYGRAPKCPEQVRADTEFLAACDKQFPSRKLASEHHVSKGWEYFQQRQLDTAIMRFNQAWLLDSTNATVYWGFASVLGMRQQYRASVPLFKKYLALNPTEANAWQGLSTSYGQMFFQTKDVALLQNSIEALKHCVKLAPQNARAYGQLAGAYSYFIQRDSARKYLAIADRLNPSAVNPEVRKMLTQ</sequence>